<sequence length="410" mass="43131">MKKLMGTVVAVLGALLVLVPSGAAGDGVTVTVQDGYSCDYGVNIPFTRTGRSDSYTFEIYAGETAAGAPEVRAEVEVHADSPVTVFLPLRYDVTGPSTHTLKVTAHVLPGREGLEREGVKTISFVTASTPTCGCAAGTAGAFYMGTGAAADPYWISSPQQFDHVRLHLGKSCQQVNDISLAVFDNFSPIPSFTGSYDGGGYVISEANITANAASLFGNPVNAQIENLGVRDSVFHGQRLAAAMGTFYGKVVVRNCFVEDCTFIAESTPYSYTGSISAGDDNTSDNKLNRIENCYAAGLTIRGAYVGGISSEGNGGTKSIGCYTLIDSLSSTLKGGAITGYDINASACAWEYPNSAGVQYACGDKNNNGCFALTGAEFADQSKFTSQGWDFDTVWRMDGSLGRPVLRVFDH</sequence>
<comment type="caution">
    <text evidence="2">The sequence shown here is derived from an EMBL/GenBank/DDBJ whole genome shotgun (WGS) entry which is preliminary data.</text>
</comment>
<dbReference type="RefSeq" id="WP_132084632.1">
    <property type="nucleotide sequence ID" value="NZ_SLUK01000006.1"/>
</dbReference>
<keyword evidence="1" id="KW-0732">Signal</keyword>
<evidence type="ECO:0000256" key="1">
    <source>
        <dbReference type="SAM" id="SignalP"/>
    </source>
</evidence>
<protein>
    <submittedName>
        <fullName evidence="2">Uncharacterized protein</fullName>
    </submittedName>
</protein>
<dbReference type="EMBL" id="SLUK01000006">
    <property type="protein sequence ID" value="TCL43275.1"/>
    <property type="molecule type" value="Genomic_DNA"/>
</dbReference>
<gene>
    <name evidence="2" type="ORF">EDD78_106137</name>
</gene>
<dbReference type="Gene3D" id="2.160.20.110">
    <property type="match status" value="1"/>
</dbReference>
<dbReference type="Proteomes" id="UP000294682">
    <property type="component" value="Unassembled WGS sequence"/>
</dbReference>
<proteinExistence type="predicted"/>
<feature type="signal peptide" evidence="1">
    <location>
        <begin position="1"/>
        <end position="23"/>
    </location>
</feature>
<evidence type="ECO:0000313" key="2">
    <source>
        <dbReference type="EMBL" id="TCL43275.1"/>
    </source>
</evidence>
<evidence type="ECO:0000313" key="3">
    <source>
        <dbReference type="Proteomes" id="UP000294682"/>
    </source>
</evidence>
<dbReference type="AlphaFoldDB" id="A0A9X8Y885"/>
<reference evidence="2 3" key="1">
    <citation type="submission" date="2019-03" db="EMBL/GenBank/DDBJ databases">
        <title>Genomic Encyclopedia of Type Strains, Phase IV (KMG-IV): sequencing the most valuable type-strain genomes for metagenomic binning, comparative biology and taxonomic classification.</title>
        <authorList>
            <person name="Goeker M."/>
        </authorList>
    </citation>
    <scope>NUCLEOTIDE SEQUENCE [LARGE SCALE GENOMIC DNA]</scope>
    <source>
        <strain evidence="2 3">DSM 100433</strain>
    </source>
</reference>
<accession>A0A9X8Y885</accession>
<keyword evidence="3" id="KW-1185">Reference proteome</keyword>
<organism evidence="2 3">
    <name type="scientific">Harryflintia acetispora</name>
    <dbReference type="NCBI Taxonomy" id="1849041"/>
    <lineage>
        <taxon>Bacteria</taxon>
        <taxon>Bacillati</taxon>
        <taxon>Bacillota</taxon>
        <taxon>Clostridia</taxon>
        <taxon>Eubacteriales</taxon>
        <taxon>Oscillospiraceae</taxon>
        <taxon>Harryflintia</taxon>
    </lineage>
</organism>
<feature type="chain" id="PRO_5040930213" evidence="1">
    <location>
        <begin position="24"/>
        <end position="410"/>
    </location>
</feature>
<name>A0A9X8Y885_9FIRM</name>